<dbReference type="GO" id="GO:0016747">
    <property type="term" value="F:acyltransferase activity, transferring groups other than amino-acyl groups"/>
    <property type="evidence" value="ECO:0007669"/>
    <property type="project" value="InterPro"/>
</dbReference>
<organism evidence="2 3">
    <name type="scientific">Solicola gregarius</name>
    <dbReference type="NCBI Taxonomy" id="2908642"/>
    <lineage>
        <taxon>Bacteria</taxon>
        <taxon>Bacillati</taxon>
        <taxon>Actinomycetota</taxon>
        <taxon>Actinomycetes</taxon>
        <taxon>Propionibacteriales</taxon>
        <taxon>Nocardioidaceae</taxon>
        <taxon>Solicola</taxon>
    </lineage>
</organism>
<keyword evidence="2" id="KW-0012">Acyltransferase</keyword>
<dbReference type="RefSeq" id="WP_271634907.1">
    <property type="nucleotide sequence ID" value="NZ_CP094970.1"/>
</dbReference>
<dbReference type="Pfam" id="PF00583">
    <property type="entry name" value="Acetyltransf_1"/>
    <property type="match status" value="1"/>
</dbReference>
<dbReference type="PANTHER" id="PTHR41700">
    <property type="entry name" value="GCN5-RELATED N-ACETYLTRANSFERASE"/>
    <property type="match status" value="1"/>
</dbReference>
<keyword evidence="3" id="KW-1185">Reference proteome</keyword>
<dbReference type="InterPro" id="IPR000182">
    <property type="entry name" value="GNAT_dom"/>
</dbReference>
<sequence>MRVLERDDMAAAARVLALIWQGRNGGGPIDAPLLVALSHGGGYVGGAFDGDTLIGVSAGFFAVPLGQALHSHITAVLPSHADRGVGRRLKEHQRDWCARLGIERIIWTYDPLVARNASFNLNTLGARVTAYVENFYGSLVDALNDGSGSDRLLVEWPTVRAGRSPTRPAPTDPTVVLGRDPRDRPVFVGSPDDARLCTIAVPADIELLRRDDPDLAARWRQTIRATLGVLMWDGWRVRGFARADGYLLERGC</sequence>
<reference evidence="2" key="1">
    <citation type="submission" date="2022-01" db="EMBL/GenBank/DDBJ databases">
        <title>Nocardioidaceae gen. sp. A5X3R13.</title>
        <authorList>
            <person name="Lopez Marin M.A."/>
            <person name="Uhlik O."/>
        </authorList>
    </citation>
    <scope>NUCLEOTIDE SEQUENCE</scope>
    <source>
        <strain evidence="2">A5X3R13</strain>
    </source>
</reference>
<name>A0AA46YLX6_9ACTN</name>
<dbReference type="Gene3D" id="3.40.630.30">
    <property type="match status" value="1"/>
</dbReference>
<accession>A0AA46YLX6</accession>
<dbReference type="EMBL" id="CP094970">
    <property type="protein sequence ID" value="UYM06059.1"/>
    <property type="molecule type" value="Genomic_DNA"/>
</dbReference>
<evidence type="ECO:0000313" key="3">
    <source>
        <dbReference type="Proteomes" id="UP001164390"/>
    </source>
</evidence>
<dbReference type="AlphaFoldDB" id="A0AA46YLX6"/>
<dbReference type="EC" id="2.3.1.-" evidence="2"/>
<keyword evidence="2" id="KW-0808">Transferase</keyword>
<proteinExistence type="predicted"/>
<evidence type="ECO:0000313" key="2">
    <source>
        <dbReference type="EMBL" id="UYM06059.1"/>
    </source>
</evidence>
<dbReference type="SUPFAM" id="SSF55729">
    <property type="entry name" value="Acyl-CoA N-acyltransferases (Nat)"/>
    <property type="match status" value="1"/>
</dbReference>
<protein>
    <submittedName>
        <fullName evidence="2">GNAT family N-acetyltransferase</fullName>
        <ecNumber evidence="2">2.3.1.-</ecNumber>
    </submittedName>
</protein>
<dbReference type="InterPro" id="IPR016181">
    <property type="entry name" value="Acyl_CoA_acyltransferase"/>
</dbReference>
<dbReference type="InterPro" id="IPR038764">
    <property type="entry name" value="GNAT_N_AcTrfase_prd"/>
</dbReference>
<dbReference type="Proteomes" id="UP001164390">
    <property type="component" value="Chromosome"/>
</dbReference>
<dbReference type="KEGG" id="sgrg:L0C25_03015"/>
<dbReference type="CDD" id="cd04301">
    <property type="entry name" value="NAT_SF"/>
    <property type="match status" value="1"/>
</dbReference>
<evidence type="ECO:0000259" key="1">
    <source>
        <dbReference type="PROSITE" id="PS51186"/>
    </source>
</evidence>
<feature type="domain" description="N-acetyltransferase" evidence="1">
    <location>
        <begin position="1"/>
        <end position="146"/>
    </location>
</feature>
<dbReference type="PROSITE" id="PS51186">
    <property type="entry name" value="GNAT"/>
    <property type="match status" value="1"/>
</dbReference>
<gene>
    <name evidence="2" type="ORF">L0C25_03015</name>
</gene>
<dbReference type="PANTHER" id="PTHR41700:SF1">
    <property type="entry name" value="N-ACETYLTRANSFERASE DOMAIN-CONTAINING PROTEIN"/>
    <property type="match status" value="1"/>
</dbReference>